<dbReference type="AlphaFoldDB" id="X0Z396"/>
<reference evidence="1" key="1">
    <citation type="journal article" date="2014" name="Front. Microbiol.">
        <title>High frequency of phylogenetically diverse reductive dehalogenase-homologous genes in deep subseafloor sedimentary metagenomes.</title>
        <authorList>
            <person name="Kawai M."/>
            <person name="Futagami T."/>
            <person name="Toyoda A."/>
            <person name="Takaki Y."/>
            <person name="Nishi S."/>
            <person name="Hori S."/>
            <person name="Arai W."/>
            <person name="Tsubouchi T."/>
            <person name="Morono Y."/>
            <person name="Uchiyama I."/>
            <person name="Ito T."/>
            <person name="Fujiyama A."/>
            <person name="Inagaki F."/>
            <person name="Takami H."/>
        </authorList>
    </citation>
    <scope>NUCLEOTIDE SEQUENCE</scope>
    <source>
        <strain evidence="1">Expedition CK06-06</strain>
    </source>
</reference>
<accession>X0Z396</accession>
<proteinExistence type="predicted"/>
<protein>
    <submittedName>
        <fullName evidence="1">Uncharacterized protein</fullName>
    </submittedName>
</protein>
<sequence length="54" mass="6147">MNIDQWILCISEAYKEVGETFSPAKKEILLGELPQDSPNTDQVTRLGIWVNVKK</sequence>
<organism evidence="1">
    <name type="scientific">marine sediment metagenome</name>
    <dbReference type="NCBI Taxonomy" id="412755"/>
    <lineage>
        <taxon>unclassified sequences</taxon>
        <taxon>metagenomes</taxon>
        <taxon>ecological metagenomes</taxon>
    </lineage>
</organism>
<gene>
    <name evidence="1" type="ORF">S01H4_07694</name>
</gene>
<dbReference type="EMBL" id="BART01002548">
    <property type="protein sequence ID" value="GAG63785.1"/>
    <property type="molecule type" value="Genomic_DNA"/>
</dbReference>
<comment type="caution">
    <text evidence="1">The sequence shown here is derived from an EMBL/GenBank/DDBJ whole genome shotgun (WGS) entry which is preliminary data.</text>
</comment>
<evidence type="ECO:0000313" key="1">
    <source>
        <dbReference type="EMBL" id="GAG63785.1"/>
    </source>
</evidence>
<name>X0Z396_9ZZZZ</name>